<sequence length="184" mass="20315">MNYLRGAVSAISVPYQYYRDLPPINPSTLTGAIDVIVIRRQTDDGDVILTCSPFHVRFGKLQVLRPAEKKVNVSVNGNFIPFSMKIGDAGEAFFVFETDEDIPEDLVTSPILTATKNTPQEDIPSVTLNKSPEAPPVETKMPEPEFLDLNATPRNPLSMLRKRGKSYSAPQTPPLSAPEVDFPE</sequence>
<dbReference type="GO" id="GO:0009062">
    <property type="term" value="P:fatty acid catabolic process"/>
    <property type="evidence" value="ECO:0007669"/>
    <property type="project" value="TreeGrafter"/>
</dbReference>
<dbReference type="EMBL" id="KN820230">
    <property type="protein sequence ID" value="KIJ06638.1"/>
    <property type="molecule type" value="Genomic_DNA"/>
</dbReference>
<evidence type="ECO:0000256" key="1">
    <source>
        <dbReference type="SAM" id="MobiDB-lite"/>
    </source>
</evidence>
<dbReference type="AlphaFoldDB" id="A0A0C9T5T4"/>
<feature type="region of interest" description="Disordered" evidence="1">
    <location>
        <begin position="116"/>
        <end position="184"/>
    </location>
</feature>
<reference evidence="4" key="2">
    <citation type="submission" date="2015-01" db="EMBL/GenBank/DDBJ databases">
        <title>Evolutionary Origins and Diversification of the Mycorrhizal Mutualists.</title>
        <authorList>
            <consortium name="DOE Joint Genome Institute"/>
            <consortium name="Mycorrhizal Genomics Consortium"/>
            <person name="Kohler A."/>
            <person name="Kuo A."/>
            <person name="Nagy L.G."/>
            <person name="Floudas D."/>
            <person name="Copeland A."/>
            <person name="Barry K.W."/>
            <person name="Cichocki N."/>
            <person name="Veneault-Fourrey C."/>
            <person name="LaButti K."/>
            <person name="Lindquist E.A."/>
            <person name="Lipzen A."/>
            <person name="Lundell T."/>
            <person name="Morin E."/>
            <person name="Murat C."/>
            <person name="Riley R."/>
            <person name="Ohm R."/>
            <person name="Sun H."/>
            <person name="Tunlid A."/>
            <person name="Henrissat B."/>
            <person name="Grigoriev I.V."/>
            <person name="Hibbett D.S."/>
            <person name="Martin F."/>
        </authorList>
    </citation>
    <scope>NUCLEOTIDE SEQUENCE [LARGE SCALE GENOMIC DNA]</scope>
    <source>
        <strain evidence="4">ATCC 200175</strain>
    </source>
</reference>
<evidence type="ECO:0000259" key="2">
    <source>
        <dbReference type="Pfam" id="PF04571"/>
    </source>
</evidence>
<feature type="domain" description="Lipin N-terminal" evidence="2">
    <location>
        <begin position="14"/>
        <end position="110"/>
    </location>
</feature>
<dbReference type="Proteomes" id="UP000053647">
    <property type="component" value="Unassembled WGS sequence"/>
</dbReference>
<protein>
    <submittedName>
        <fullName evidence="3">Unplaced genomic scaffold PAXINscaffold_908, whole genome shotgun sequence</fullName>
    </submittedName>
</protein>
<dbReference type="PANTHER" id="PTHR12181:SF12">
    <property type="entry name" value="PHOSPHATIDATE PHOSPHATASE"/>
    <property type="match status" value="1"/>
</dbReference>
<accession>A0A0C9T5T4</accession>
<feature type="compositionally biased region" description="Polar residues" evidence="1">
    <location>
        <begin position="116"/>
        <end position="130"/>
    </location>
</feature>
<evidence type="ECO:0000313" key="4">
    <source>
        <dbReference type="Proteomes" id="UP000053647"/>
    </source>
</evidence>
<name>A0A0C9T5T4_PAXIN</name>
<feature type="non-terminal residue" evidence="3">
    <location>
        <position position="184"/>
    </location>
</feature>
<dbReference type="GO" id="GO:0008195">
    <property type="term" value="F:phosphatidate phosphatase activity"/>
    <property type="evidence" value="ECO:0007669"/>
    <property type="project" value="TreeGrafter"/>
</dbReference>
<dbReference type="Pfam" id="PF04571">
    <property type="entry name" value="Lipin_N"/>
    <property type="match status" value="1"/>
</dbReference>
<proteinExistence type="predicted"/>
<dbReference type="GO" id="GO:0019432">
    <property type="term" value="P:triglyceride biosynthetic process"/>
    <property type="evidence" value="ECO:0007669"/>
    <property type="project" value="TreeGrafter"/>
</dbReference>
<dbReference type="OrthoDB" id="4567at2759"/>
<dbReference type="InterPro" id="IPR007651">
    <property type="entry name" value="Lipin_N"/>
</dbReference>
<keyword evidence="4" id="KW-1185">Reference proteome</keyword>
<dbReference type="PANTHER" id="PTHR12181">
    <property type="entry name" value="LIPIN"/>
    <property type="match status" value="1"/>
</dbReference>
<dbReference type="GO" id="GO:0005634">
    <property type="term" value="C:nucleus"/>
    <property type="evidence" value="ECO:0007669"/>
    <property type="project" value="TreeGrafter"/>
</dbReference>
<dbReference type="HOGENOM" id="CLU_1471621_0_0_1"/>
<dbReference type="InterPro" id="IPR026058">
    <property type="entry name" value="LIPIN"/>
</dbReference>
<organism evidence="3 4">
    <name type="scientific">Paxillus involutus ATCC 200175</name>
    <dbReference type="NCBI Taxonomy" id="664439"/>
    <lineage>
        <taxon>Eukaryota</taxon>
        <taxon>Fungi</taxon>
        <taxon>Dikarya</taxon>
        <taxon>Basidiomycota</taxon>
        <taxon>Agaricomycotina</taxon>
        <taxon>Agaricomycetes</taxon>
        <taxon>Agaricomycetidae</taxon>
        <taxon>Boletales</taxon>
        <taxon>Paxilineae</taxon>
        <taxon>Paxillaceae</taxon>
        <taxon>Paxillus</taxon>
    </lineage>
</organism>
<gene>
    <name evidence="3" type="ORF">PAXINDRAFT_20166</name>
</gene>
<reference evidence="3 4" key="1">
    <citation type="submission" date="2014-06" db="EMBL/GenBank/DDBJ databases">
        <authorList>
            <consortium name="DOE Joint Genome Institute"/>
            <person name="Kuo A."/>
            <person name="Kohler A."/>
            <person name="Nagy L.G."/>
            <person name="Floudas D."/>
            <person name="Copeland A."/>
            <person name="Barry K.W."/>
            <person name="Cichocki N."/>
            <person name="Veneault-Fourrey C."/>
            <person name="LaButti K."/>
            <person name="Lindquist E.A."/>
            <person name="Lipzen A."/>
            <person name="Lundell T."/>
            <person name="Morin E."/>
            <person name="Murat C."/>
            <person name="Sun H."/>
            <person name="Tunlid A."/>
            <person name="Henrissat B."/>
            <person name="Grigoriev I.V."/>
            <person name="Hibbett D.S."/>
            <person name="Martin F."/>
            <person name="Nordberg H.P."/>
            <person name="Cantor M.N."/>
            <person name="Hua S.X."/>
        </authorList>
    </citation>
    <scope>NUCLEOTIDE SEQUENCE [LARGE SCALE GENOMIC DNA]</scope>
    <source>
        <strain evidence="3 4">ATCC 200175</strain>
    </source>
</reference>
<evidence type="ECO:0000313" key="3">
    <source>
        <dbReference type="EMBL" id="KIJ06638.1"/>
    </source>
</evidence>